<feature type="region of interest" description="Disordered" evidence="6">
    <location>
        <begin position="1"/>
        <end position="22"/>
    </location>
</feature>
<dbReference type="PANTHER" id="PTHR13414:SF9">
    <property type="entry name" value="PROTON-COUPLED ZINC ANTIPORTER SLC30A9, MITOCHONDRIAL"/>
    <property type="match status" value="1"/>
</dbReference>
<dbReference type="PANTHER" id="PTHR13414">
    <property type="entry name" value="HUEL-CATION TRANSPORTER"/>
    <property type="match status" value="1"/>
</dbReference>
<protein>
    <submittedName>
        <fullName evidence="9">Cation transporter</fullName>
    </submittedName>
</protein>
<feature type="transmembrane region" description="Helical" evidence="7">
    <location>
        <begin position="138"/>
        <end position="161"/>
    </location>
</feature>
<dbReference type="Proteomes" id="UP000319263">
    <property type="component" value="Chromosome"/>
</dbReference>
<sequence length="346" mass="36459">MSSETAAEPSGAPAGAPGEPEAAGHSSNKAIIAALLANTFIAVLKFAGWALTGASSMLAEAIHSVADTGNQFLLLIGGRRAKKEATAEHPFGYGRERYVFAFMVAIVMFSIGGVFALYEAYHKLEEILAGHHDDLGRWWWVPIVILIGAIIAEGLSLRTAIGESNKARGSQRLSRFIRSAKAPELPVVLLEDSAAVIGLVFALFGVVLTKITGNGIFDVIGTALIGLLLVAVAITLATETKSLLLGEAASPQAIDKINSALVGTEGVDRVIHMKTLHLGPEEIMVAAKIAVSPEDSATEVAGLINRAESAIRAAEPMVTALYLEPDIYVKDYQPAPRPERPAAPSH</sequence>
<feature type="domain" description="Cation efflux protein transmembrane" evidence="8">
    <location>
        <begin position="31"/>
        <end position="245"/>
    </location>
</feature>
<dbReference type="SUPFAM" id="SSF161111">
    <property type="entry name" value="Cation efflux protein transmembrane domain-like"/>
    <property type="match status" value="1"/>
</dbReference>
<keyword evidence="5 7" id="KW-0472">Membrane</keyword>
<dbReference type="InterPro" id="IPR027469">
    <property type="entry name" value="Cation_efflux_TMD_sf"/>
</dbReference>
<dbReference type="RefSeq" id="WP_143985728.1">
    <property type="nucleotide sequence ID" value="NZ_CP041692.1"/>
</dbReference>
<evidence type="ECO:0000256" key="4">
    <source>
        <dbReference type="ARBA" id="ARBA00022989"/>
    </source>
</evidence>
<accession>A0A516PX54</accession>
<dbReference type="GO" id="GO:0016020">
    <property type="term" value="C:membrane"/>
    <property type="evidence" value="ECO:0007669"/>
    <property type="project" value="UniProtKB-SubCell"/>
</dbReference>
<reference evidence="9 10" key="1">
    <citation type="submission" date="2019-07" db="EMBL/GenBank/DDBJ databases">
        <title>Microlunatus dokdonensis sp. nov. isolated from the rhizospheric soil of the wild plant Elymus tsukushiensis.</title>
        <authorList>
            <person name="Ghim S.-Y."/>
            <person name="Hwang Y.-J."/>
            <person name="Son J.-S."/>
            <person name="Shin J.-H."/>
        </authorList>
    </citation>
    <scope>NUCLEOTIDE SEQUENCE [LARGE SCALE GENOMIC DNA]</scope>
    <source>
        <strain evidence="9 10">KUDC0627</strain>
    </source>
</reference>
<evidence type="ECO:0000313" key="9">
    <source>
        <dbReference type="EMBL" id="QDP95760.1"/>
    </source>
</evidence>
<evidence type="ECO:0000256" key="7">
    <source>
        <dbReference type="SAM" id="Phobius"/>
    </source>
</evidence>
<dbReference type="Pfam" id="PF01545">
    <property type="entry name" value="Cation_efflux"/>
    <property type="match status" value="1"/>
</dbReference>
<evidence type="ECO:0000256" key="1">
    <source>
        <dbReference type="ARBA" id="ARBA00004141"/>
    </source>
</evidence>
<organism evidence="9 10">
    <name type="scientific">Microlunatus elymi</name>
    <dbReference type="NCBI Taxonomy" id="2596828"/>
    <lineage>
        <taxon>Bacteria</taxon>
        <taxon>Bacillati</taxon>
        <taxon>Actinomycetota</taxon>
        <taxon>Actinomycetes</taxon>
        <taxon>Propionibacteriales</taxon>
        <taxon>Propionibacteriaceae</taxon>
        <taxon>Microlunatus</taxon>
    </lineage>
</organism>
<dbReference type="GO" id="GO:0006829">
    <property type="term" value="P:zinc ion transport"/>
    <property type="evidence" value="ECO:0007669"/>
    <property type="project" value="InterPro"/>
</dbReference>
<dbReference type="InterPro" id="IPR040177">
    <property type="entry name" value="SLC30A9"/>
</dbReference>
<evidence type="ECO:0000256" key="5">
    <source>
        <dbReference type="ARBA" id="ARBA00023136"/>
    </source>
</evidence>
<feature type="transmembrane region" description="Helical" evidence="7">
    <location>
        <begin position="98"/>
        <end position="118"/>
    </location>
</feature>
<dbReference type="EMBL" id="CP041692">
    <property type="protein sequence ID" value="QDP95760.1"/>
    <property type="molecule type" value="Genomic_DNA"/>
</dbReference>
<dbReference type="SUPFAM" id="SSF160240">
    <property type="entry name" value="Cation efflux protein cytoplasmic domain-like"/>
    <property type="match status" value="1"/>
</dbReference>
<evidence type="ECO:0000256" key="2">
    <source>
        <dbReference type="ARBA" id="ARBA00022448"/>
    </source>
</evidence>
<evidence type="ECO:0000259" key="8">
    <source>
        <dbReference type="Pfam" id="PF01545"/>
    </source>
</evidence>
<keyword evidence="4 7" id="KW-1133">Transmembrane helix</keyword>
<dbReference type="AlphaFoldDB" id="A0A516PX54"/>
<dbReference type="KEGG" id="mik:FOE78_07485"/>
<dbReference type="GO" id="GO:0008324">
    <property type="term" value="F:monoatomic cation transmembrane transporter activity"/>
    <property type="evidence" value="ECO:0007669"/>
    <property type="project" value="InterPro"/>
</dbReference>
<comment type="subcellular location">
    <subcellularLocation>
        <location evidence="1">Membrane</location>
        <topology evidence="1">Multi-pass membrane protein</topology>
    </subcellularLocation>
</comment>
<proteinExistence type="predicted"/>
<name>A0A516PX54_9ACTN</name>
<dbReference type="InterPro" id="IPR036837">
    <property type="entry name" value="Cation_efflux_CTD_sf"/>
</dbReference>
<dbReference type="NCBIfam" id="TIGR01297">
    <property type="entry name" value="CDF"/>
    <property type="match status" value="1"/>
</dbReference>
<evidence type="ECO:0000256" key="3">
    <source>
        <dbReference type="ARBA" id="ARBA00022692"/>
    </source>
</evidence>
<gene>
    <name evidence="9" type="ORF">FOE78_07485</name>
</gene>
<feature type="transmembrane region" description="Helical" evidence="7">
    <location>
        <begin position="30"/>
        <end position="51"/>
    </location>
</feature>
<dbReference type="Gene3D" id="1.20.1510.10">
    <property type="entry name" value="Cation efflux protein transmembrane domain"/>
    <property type="match status" value="1"/>
</dbReference>
<keyword evidence="10" id="KW-1185">Reference proteome</keyword>
<feature type="transmembrane region" description="Helical" evidence="7">
    <location>
        <begin position="182"/>
        <end position="204"/>
    </location>
</feature>
<evidence type="ECO:0000256" key="6">
    <source>
        <dbReference type="SAM" id="MobiDB-lite"/>
    </source>
</evidence>
<feature type="transmembrane region" description="Helical" evidence="7">
    <location>
        <begin position="216"/>
        <end position="237"/>
    </location>
</feature>
<evidence type="ECO:0000313" key="10">
    <source>
        <dbReference type="Proteomes" id="UP000319263"/>
    </source>
</evidence>
<dbReference type="OrthoDB" id="9806522at2"/>
<dbReference type="InterPro" id="IPR058533">
    <property type="entry name" value="Cation_efflux_TM"/>
</dbReference>
<keyword evidence="3 7" id="KW-0812">Transmembrane</keyword>
<dbReference type="InterPro" id="IPR002524">
    <property type="entry name" value="Cation_efflux"/>
</dbReference>
<keyword evidence="2" id="KW-0813">Transport</keyword>